<dbReference type="EMBL" id="CP001344">
    <property type="protein sequence ID" value="ACL47035.1"/>
    <property type="molecule type" value="Genomic_DNA"/>
</dbReference>
<dbReference type="STRING" id="395961.Cyan7425_4730"/>
<dbReference type="AlphaFoldDB" id="B8HLH0"/>
<sequence length="208" mass="22414">MSLFLSPRSFRHPWLFSTTLATALILPMGVRAQQPSNPAPSGTPPSVEIVSPALPAGGAYTIEGGKRLMADAASAIGAQNYSLAAKKLQDARLIMNQMSNFYQSLSASFLGIDNQASDSSRRKALETAQLRDQATYQLALVYRANNQPELAVPLLVEIIRSQNPTRDLGQKAYQQLLELGFVDIPYPRQGIVAPTTPPPASAQPKPSP</sequence>
<dbReference type="eggNOG" id="ENOG502ZNY9">
    <property type="taxonomic scope" value="Bacteria"/>
</dbReference>
<reference evidence="1" key="1">
    <citation type="submission" date="2009-01" db="EMBL/GenBank/DDBJ databases">
        <title>Complete sequence of chromosome Cyanothece sp. PCC 7425.</title>
        <authorList>
            <consortium name="US DOE Joint Genome Institute"/>
            <person name="Lucas S."/>
            <person name="Copeland A."/>
            <person name="Lapidus A."/>
            <person name="Glavina del Rio T."/>
            <person name="Dalin E."/>
            <person name="Tice H."/>
            <person name="Bruce D."/>
            <person name="Goodwin L."/>
            <person name="Pitluck S."/>
            <person name="Sims D."/>
            <person name="Meineke L."/>
            <person name="Brettin T."/>
            <person name="Detter J.C."/>
            <person name="Han C."/>
            <person name="Larimer F."/>
            <person name="Land M."/>
            <person name="Hauser L."/>
            <person name="Kyrpides N."/>
            <person name="Ovchinnikova G."/>
            <person name="Liberton M."/>
            <person name="Stoeckel J."/>
            <person name="Banerjee A."/>
            <person name="Singh A."/>
            <person name="Page L."/>
            <person name="Sato H."/>
            <person name="Zhao L."/>
            <person name="Sherman L."/>
            <person name="Pakrasi H."/>
            <person name="Richardson P."/>
        </authorList>
    </citation>
    <scope>NUCLEOTIDE SEQUENCE</scope>
    <source>
        <strain evidence="1">PCC 7425</strain>
    </source>
</reference>
<name>B8HLH0_CYAP4</name>
<proteinExistence type="predicted"/>
<accession>B8HLH0</accession>
<dbReference type="HOGENOM" id="CLU_099414_0_0_3"/>
<protein>
    <submittedName>
        <fullName evidence="1">Uncharacterized protein</fullName>
    </submittedName>
</protein>
<evidence type="ECO:0000313" key="1">
    <source>
        <dbReference type="EMBL" id="ACL47035.1"/>
    </source>
</evidence>
<dbReference type="OrthoDB" id="511540at2"/>
<organism evidence="1">
    <name type="scientific">Cyanothece sp. (strain PCC 7425 / ATCC 29141)</name>
    <dbReference type="NCBI Taxonomy" id="395961"/>
    <lineage>
        <taxon>Bacteria</taxon>
        <taxon>Bacillati</taxon>
        <taxon>Cyanobacteriota</taxon>
        <taxon>Cyanophyceae</taxon>
        <taxon>Gomontiellales</taxon>
        <taxon>Cyanothecaceae</taxon>
        <taxon>Cyanothece</taxon>
    </lineage>
</organism>
<dbReference type="KEGG" id="cyn:Cyan7425_4730"/>
<gene>
    <name evidence="1" type="ordered locus">Cyan7425_4730</name>
</gene>